<gene>
    <name evidence="2" type="ORF">JS756_02990</name>
</gene>
<accession>A0ABS2VJ40</accession>
<dbReference type="RefSeq" id="WP_205381337.1">
    <property type="nucleotide sequence ID" value="NZ_JAFFZS010000002.1"/>
</dbReference>
<dbReference type="InterPro" id="IPR036388">
    <property type="entry name" value="WH-like_DNA-bd_sf"/>
</dbReference>
<evidence type="ECO:0000256" key="1">
    <source>
        <dbReference type="SAM" id="MobiDB-lite"/>
    </source>
</evidence>
<protein>
    <submittedName>
        <fullName evidence="2">Helix-turn-helix domain-containing protein</fullName>
    </submittedName>
</protein>
<comment type="caution">
    <text evidence="2">The sequence shown here is derived from an EMBL/GenBank/DDBJ whole genome shotgun (WGS) entry which is preliminary data.</text>
</comment>
<name>A0ABS2VJ40_STRAS</name>
<sequence length="340" mass="37179">MSYEAVRWAMRDSPVLLTEKGRPDSTARHVLAVLAEHAHKDGSNSYPSVDLISYCTGYDRRTVQRALRRLEDGRLIRKTGEVSGCRVWALDLRRKRPASDWEAVKADEEAERAAAAERKRRSRAKTVAHSASVTVTDTECVTEGNVTHSASGRHASRVRDVTHSASGRHALSAARTIKEPPQEPPENQSVVELEDNSSGSSQLEASQPEGPSERHAYGIPDAARPLVDALTAAGITVRWPFKGDQWFPVLALIQKTGVPAMVSHAVRMVGRTPDVDSARYFMRGWAELPPLPAPGAKPIQGAFLMPLEGGGEAAPDRRRPGSGWKPYTNPTDPAVYENGW</sequence>
<keyword evidence="3" id="KW-1185">Reference proteome</keyword>
<evidence type="ECO:0000313" key="3">
    <source>
        <dbReference type="Proteomes" id="UP000788262"/>
    </source>
</evidence>
<proteinExistence type="predicted"/>
<dbReference type="Proteomes" id="UP000788262">
    <property type="component" value="Unassembled WGS sequence"/>
</dbReference>
<feature type="compositionally biased region" description="Polar residues" evidence="1">
    <location>
        <begin position="185"/>
        <end position="205"/>
    </location>
</feature>
<organism evidence="2 3">
    <name type="scientific">Streptomyces actuosus</name>
    <dbReference type="NCBI Taxonomy" id="1885"/>
    <lineage>
        <taxon>Bacteria</taxon>
        <taxon>Bacillati</taxon>
        <taxon>Actinomycetota</taxon>
        <taxon>Actinomycetes</taxon>
        <taxon>Kitasatosporales</taxon>
        <taxon>Streptomycetaceae</taxon>
        <taxon>Streptomyces</taxon>
    </lineage>
</organism>
<dbReference type="Gene3D" id="1.10.10.10">
    <property type="entry name" value="Winged helix-like DNA-binding domain superfamily/Winged helix DNA-binding domain"/>
    <property type="match status" value="1"/>
</dbReference>
<reference evidence="2 3" key="1">
    <citation type="submission" date="2021-02" db="EMBL/GenBank/DDBJ databases">
        <title>Whole genome sequencing of Streptomyces actuosus VRA1.</title>
        <authorList>
            <person name="Sen G."/>
            <person name="Sen A."/>
        </authorList>
    </citation>
    <scope>NUCLEOTIDE SEQUENCE [LARGE SCALE GENOMIC DNA]</scope>
    <source>
        <strain evidence="2 3">VRA1</strain>
    </source>
</reference>
<feature type="region of interest" description="Disordered" evidence="1">
    <location>
        <begin position="310"/>
        <end position="340"/>
    </location>
</feature>
<feature type="region of interest" description="Disordered" evidence="1">
    <location>
        <begin position="144"/>
        <end position="218"/>
    </location>
</feature>
<dbReference type="EMBL" id="JAFFZS010000002">
    <property type="protein sequence ID" value="MBN0043095.1"/>
    <property type="molecule type" value="Genomic_DNA"/>
</dbReference>
<evidence type="ECO:0000313" key="2">
    <source>
        <dbReference type="EMBL" id="MBN0043095.1"/>
    </source>
</evidence>
<dbReference type="Pfam" id="PF13730">
    <property type="entry name" value="HTH_36"/>
    <property type="match status" value="1"/>
</dbReference>